<gene>
    <name evidence="3" type="ORF">FE785_09295</name>
</gene>
<accession>A0A4P9K8M2</accession>
<dbReference type="Pfam" id="PF22106">
    <property type="entry name" value="NGO1945_C"/>
    <property type="match status" value="2"/>
</dbReference>
<dbReference type="Gene3D" id="3.90.930.50">
    <property type="match status" value="1"/>
</dbReference>
<feature type="domain" description="Putative DNA-binding" evidence="1">
    <location>
        <begin position="16"/>
        <end position="106"/>
    </location>
</feature>
<reference evidence="3 4" key="1">
    <citation type="submission" date="2019-05" db="EMBL/GenBank/DDBJ databases">
        <title>Thiomicrorhabdus sediminis sp. nov, a novel sulfur-oxidizing bacterium isolated from coastal sediment.</title>
        <authorList>
            <person name="Liu X."/>
        </authorList>
    </citation>
    <scope>NUCLEOTIDE SEQUENCE [LARGE SCALE GENOMIC DNA]</scope>
    <source>
        <strain evidence="3 4">G1</strain>
    </source>
</reference>
<dbReference type="OrthoDB" id="4146344at2"/>
<dbReference type="Proteomes" id="UP000304864">
    <property type="component" value="Chromosome"/>
</dbReference>
<dbReference type="InterPro" id="IPR018640">
    <property type="entry name" value="DUF2063"/>
</dbReference>
<dbReference type="KEGG" id="thig:FE785_09295"/>
<proteinExistence type="predicted"/>
<evidence type="ECO:0000313" key="3">
    <source>
        <dbReference type="EMBL" id="QCU90810.1"/>
    </source>
</evidence>
<protein>
    <submittedName>
        <fullName evidence="3">Uncharacterized protein</fullName>
    </submittedName>
</protein>
<evidence type="ECO:0000313" key="4">
    <source>
        <dbReference type="Proteomes" id="UP000304864"/>
    </source>
</evidence>
<dbReference type="InterPro" id="IPR054098">
    <property type="entry name" value="NGO1945-like_C"/>
</dbReference>
<evidence type="ECO:0000259" key="1">
    <source>
        <dbReference type="Pfam" id="PF09836"/>
    </source>
</evidence>
<dbReference type="RefSeq" id="WP_138565484.1">
    <property type="nucleotide sequence ID" value="NZ_CP040602.1"/>
</dbReference>
<dbReference type="Pfam" id="PF09836">
    <property type="entry name" value="DUF2063"/>
    <property type="match status" value="1"/>
</dbReference>
<dbReference type="EMBL" id="CP040602">
    <property type="protein sequence ID" value="QCU90810.1"/>
    <property type="molecule type" value="Genomic_DNA"/>
</dbReference>
<dbReference type="AlphaFoldDB" id="A0A4P9K8M2"/>
<organism evidence="3 4">
    <name type="scientific">Thiomicrorhabdus sediminis</name>
    <dbReference type="NCBI Taxonomy" id="2580412"/>
    <lineage>
        <taxon>Bacteria</taxon>
        <taxon>Pseudomonadati</taxon>
        <taxon>Pseudomonadota</taxon>
        <taxon>Gammaproteobacteria</taxon>
        <taxon>Thiotrichales</taxon>
        <taxon>Piscirickettsiaceae</taxon>
        <taxon>Thiomicrorhabdus</taxon>
    </lineage>
</organism>
<keyword evidence="4" id="KW-1185">Reference proteome</keyword>
<evidence type="ECO:0000259" key="2">
    <source>
        <dbReference type="Pfam" id="PF22106"/>
    </source>
</evidence>
<dbReference type="InterPro" id="IPR044922">
    <property type="entry name" value="DUF2063_N_sf"/>
</dbReference>
<sequence>MSEQFSEKPELLPFQQLQQQLSNYIRDPENRAYKPEHGLEIEQRRLDIYAELFFNNLYGLFSQVFPVCKAIIGEHRWQQICREFLVKHNAQTPLFHELAGEFLDFLDNEFSPQPTDPEFFLELAHYEWVELVLSVSEEEDLIACQIPWQNIDLTAKFELSPLALPLAYQWPVHQLAADYQPEEPEQATTLLVYRQCAQMDAGQPVSNIQKDSIEFIELTPLLYQWLVALNDHQSAESALEAISQGLELDQKALQEFAKQTLQQLMAKGIVSQV</sequence>
<feature type="domain" description="NGO1945-like C-terminal" evidence="2">
    <location>
        <begin position="160"/>
        <end position="196"/>
    </location>
</feature>
<dbReference type="Gene3D" id="1.10.150.690">
    <property type="entry name" value="DUF2063"/>
    <property type="match status" value="1"/>
</dbReference>
<name>A0A4P9K8M2_9GAMM</name>
<feature type="domain" description="NGO1945-like C-terminal" evidence="2">
    <location>
        <begin position="210"/>
        <end position="264"/>
    </location>
</feature>